<keyword evidence="4" id="KW-1185">Reference proteome</keyword>
<reference evidence="3 4" key="1">
    <citation type="journal article" date="2014" name="Nat. Commun.">
        <title>Multiple recent horizontal transfers of a large genomic region in cheese making fungi.</title>
        <authorList>
            <person name="Cheeseman K."/>
            <person name="Ropars J."/>
            <person name="Renault P."/>
            <person name="Dupont J."/>
            <person name="Gouzy J."/>
            <person name="Branca A."/>
            <person name="Abraham A.L."/>
            <person name="Ceppi M."/>
            <person name="Conseiller E."/>
            <person name="Debuchy R."/>
            <person name="Malagnac F."/>
            <person name="Goarin A."/>
            <person name="Silar P."/>
            <person name="Lacoste S."/>
            <person name="Sallet E."/>
            <person name="Bensimon A."/>
            <person name="Giraud T."/>
            <person name="Brygoo Y."/>
        </authorList>
    </citation>
    <scope>NUCLEOTIDE SEQUENCE [LARGE SCALE GENOMIC DNA]</scope>
    <source>
        <strain evidence="4">FM 013</strain>
    </source>
</reference>
<evidence type="ECO:0000256" key="1">
    <source>
        <dbReference type="SAM" id="Coils"/>
    </source>
</evidence>
<dbReference type="EMBL" id="HG793135">
    <property type="protein sequence ID" value="CRL19044.1"/>
    <property type="molecule type" value="Genomic_DNA"/>
</dbReference>
<evidence type="ECO:0000313" key="4">
    <source>
        <dbReference type="Proteomes" id="UP000053732"/>
    </source>
</evidence>
<protein>
    <submittedName>
        <fullName evidence="3">Str. FM013</fullName>
    </submittedName>
</protein>
<name>A0A0G4NYI5_PENC3</name>
<organism evidence="3 4">
    <name type="scientific">Penicillium camemberti (strain FM 013)</name>
    <dbReference type="NCBI Taxonomy" id="1429867"/>
    <lineage>
        <taxon>Eukaryota</taxon>
        <taxon>Fungi</taxon>
        <taxon>Dikarya</taxon>
        <taxon>Ascomycota</taxon>
        <taxon>Pezizomycotina</taxon>
        <taxon>Eurotiomycetes</taxon>
        <taxon>Eurotiomycetidae</taxon>
        <taxon>Eurotiales</taxon>
        <taxon>Aspergillaceae</taxon>
        <taxon>Penicillium</taxon>
    </lineage>
</organism>
<accession>A0A0G4NYI5</accession>
<feature type="compositionally biased region" description="Polar residues" evidence="2">
    <location>
        <begin position="97"/>
        <end position="107"/>
    </location>
</feature>
<keyword evidence="1" id="KW-0175">Coiled coil</keyword>
<dbReference type="AlphaFoldDB" id="A0A0G4NYI5"/>
<feature type="coiled-coil region" evidence="1">
    <location>
        <begin position="51"/>
        <end position="78"/>
    </location>
</feature>
<evidence type="ECO:0000313" key="3">
    <source>
        <dbReference type="EMBL" id="CRL19044.1"/>
    </source>
</evidence>
<dbReference type="Proteomes" id="UP000053732">
    <property type="component" value="Unassembled WGS sequence"/>
</dbReference>
<sequence length="126" mass="14062">MNANSHFRKRARCTKCTEAEQHTQAAEAQSREHVLRSEMAEVAARDANSHAERLALELGGATQRAEEFQRRAVEAKKRVGDWRIFRVSILGVGCSHSPRSPVQSEGSNHYGGPARKEARISLLRGR</sequence>
<evidence type="ECO:0000256" key="2">
    <source>
        <dbReference type="SAM" id="MobiDB-lite"/>
    </source>
</evidence>
<feature type="region of interest" description="Disordered" evidence="2">
    <location>
        <begin position="94"/>
        <end position="126"/>
    </location>
</feature>
<proteinExistence type="predicted"/>
<gene>
    <name evidence="3" type="ORF">PCAMFM013_S002g000914</name>
</gene>